<dbReference type="RefSeq" id="WP_267644959.1">
    <property type="nucleotide sequence ID" value="NZ_JANHGR010000001.1"/>
</dbReference>
<evidence type="ECO:0000313" key="2">
    <source>
        <dbReference type="Proteomes" id="UP001597139"/>
    </source>
</evidence>
<organism evidence="1 2">
    <name type="scientific">Halolamina litorea</name>
    <dbReference type="NCBI Taxonomy" id="1515593"/>
    <lineage>
        <taxon>Archaea</taxon>
        <taxon>Methanobacteriati</taxon>
        <taxon>Methanobacteriota</taxon>
        <taxon>Stenosarchaea group</taxon>
        <taxon>Halobacteria</taxon>
        <taxon>Halobacteriales</taxon>
        <taxon>Haloferacaceae</taxon>
    </lineage>
</organism>
<dbReference type="Proteomes" id="UP001597139">
    <property type="component" value="Unassembled WGS sequence"/>
</dbReference>
<evidence type="ECO:0000313" key="1">
    <source>
        <dbReference type="EMBL" id="MFD1568854.1"/>
    </source>
</evidence>
<dbReference type="AlphaFoldDB" id="A0ABD6BWQ7"/>
<name>A0ABD6BWQ7_9EURY</name>
<proteinExistence type="predicted"/>
<dbReference type="EMBL" id="JBHUCZ010000022">
    <property type="protein sequence ID" value="MFD1568854.1"/>
    <property type="molecule type" value="Genomic_DNA"/>
</dbReference>
<keyword evidence="2" id="KW-1185">Reference proteome</keyword>
<reference evidence="1 2" key="1">
    <citation type="journal article" date="2019" name="Int. J. Syst. Evol. Microbiol.">
        <title>The Global Catalogue of Microorganisms (GCM) 10K type strain sequencing project: providing services to taxonomists for standard genome sequencing and annotation.</title>
        <authorList>
            <consortium name="The Broad Institute Genomics Platform"/>
            <consortium name="The Broad Institute Genome Sequencing Center for Infectious Disease"/>
            <person name="Wu L."/>
            <person name="Ma J."/>
        </authorList>
    </citation>
    <scope>NUCLEOTIDE SEQUENCE [LARGE SCALE GENOMIC DNA]</scope>
    <source>
        <strain evidence="1 2">CGMCC 1.12859</strain>
    </source>
</reference>
<sequence length="660" mass="71281">MSNGAVSFSLADGVLTVRDEAGGGELSLEVDEGASTTPATGAWFDVPVDGAVSLETTAIEMRNATSAQLRSDDGEHYGSVDGAFELSGGVYADVSAAVKLLVYVEEGPIEGRLVGDPNNPDSLLLTFEEPTRVVVGARSFHETPVATMTIRDDPADLMTAVSHLGSSIKEWSAERSWPTLRGHPPGIEVGDERHIPDGLSIPDTEVTVGVPLDVADVLRVAPLAHYFGAEVVPADRAELRLGSQHVEALGSGAELEQSVDDLLAHALVLDSLVRIGGYYSLPRYEYEELAPELPFYPPELYDEPVHRQLLEYLEVSVDTVAPYAPDWPAVGTLHPTIDDAETLPYLLNTLSRVHVTEDATPRDPATLHKPIDISTNLSPPPHVAAFPPAARERATGHEEQAAGDASVLFVGWDRPEPDSFARADWGRFRLEGVPTATYRRSVTRTELRSLLAEPYAYVHYGNRVSADGFVCSDGVLAFDDLPDGTAGAISFQWDRPTVAPLTGLFDTVSVACLSAESLRYDTTRALAAYLMVGRSVASSARLAGADETRFVGDPTLSVTRRPIGHCPPIFHVERSGADEYQLSVELDTDEHDPLGRVMWARFENGPDGHRLAGTHDRLGHPLSAAELEHLLDSDGIFRFGWGPTSNGLPDPPILKDYLPE</sequence>
<accession>A0ABD6BWQ7</accession>
<protein>
    <submittedName>
        <fullName evidence="1">Uncharacterized protein</fullName>
    </submittedName>
</protein>
<comment type="caution">
    <text evidence="1">The sequence shown here is derived from an EMBL/GenBank/DDBJ whole genome shotgun (WGS) entry which is preliminary data.</text>
</comment>
<gene>
    <name evidence="1" type="ORF">ACFSAU_15270</name>
</gene>